<dbReference type="STRING" id="498292.SAMN05660845_2285"/>
<dbReference type="PROSITE" id="PS51549">
    <property type="entry name" value="DM13"/>
    <property type="match status" value="1"/>
</dbReference>
<dbReference type="EMBL" id="FOJT01000006">
    <property type="protein sequence ID" value="SFB26521.1"/>
    <property type="molecule type" value="Genomic_DNA"/>
</dbReference>
<keyword evidence="3" id="KW-1185">Reference proteome</keyword>
<dbReference type="InterPro" id="IPR019545">
    <property type="entry name" value="DM13_domain"/>
</dbReference>
<dbReference type="RefSeq" id="WP_167357345.1">
    <property type="nucleotide sequence ID" value="NZ_FOJT01000006.1"/>
</dbReference>
<dbReference type="AlphaFoldDB" id="A0A1I0ZLY2"/>
<reference evidence="3" key="1">
    <citation type="submission" date="2016-10" db="EMBL/GenBank/DDBJ databases">
        <authorList>
            <person name="Varghese N."/>
            <person name="Submissions S."/>
        </authorList>
    </citation>
    <scope>NUCLEOTIDE SEQUENCE [LARGE SCALE GENOMIC DNA]</scope>
    <source>
        <strain evidence="3">DSM 21789</strain>
    </source>
</reference>
<gene>
    <name evidence="2" type="ORF">SAMN05660845_2285</name>
</gene>
<proteinExistence type="predicted"/>
<dbReference type="Pfam" id="PF10517">
    <property type="entry name" value="DM13"/>
    <property type="match status" value="1"/>
</dbReference>
<name>A0A1I0ZLY2_9FLAO</name>
<feature type="domain" description="DM13" evidence="1">
    <location>
        <begin position="43"/>
        <end position="139"/>
    </location>
</feature>
<protein>
    <submittedName>
        <fullName evidence="2">Electron transfer DM13</fullName>
    </submittedName>
</protein>
<accession>A0A1I0ZLY2</accession>
<organism evidence="2 3">
    <name type="scientific">Flavobacterium swingsii</name>
    <dbReference type="NCBI Taxonomy" id="498292"/>
    <lineage>
        <taxon>Bacteria</taxon>
        <taxon>Pseudomonadati</taxon>
        <taxon>Bacteroidota</taxon>
        <taxon>Flavobacteriia</taxon>
        <taxon>Flavobacteriales</taxon>
        <taxon>Flavobacteriaceae</taxon>
        <taxon>Flavobacterium</taxon>
    </lineage>
</organism>
<dbReference type="PROSITE" id="PS51257">
    <property type="entry name" value="PROKAR_LIPOPROTEIN"/>
    <property type="match status" value="1"/>
</dbReference>
<evidence type="ECO:0000259" key="1">
    <source>
        <dbReference type="PROSITE" id="PS51549"/>
    </source>
</evidence>
<evidence type="ECO:0000313" key="3">
    <source>
        <dbReference type="Proteomes" id="UP000199604"/>
    </source>
</evidence>
<dbReference type="Proteomes" id="UP000199604">
    <property type="component" value="Unassembled WGS sequence"/>
</dbReference>
<sequence>MKNLFAFLLGIFLFTSCEKEGELSTKSLENNTTSNTAVLKYSGEFSPTSGITVSGFAKIYLENNEYKLKLENLTISDGPDLKVYLSKENTPINFVNLGNFKGNGNTFYTIPTGVNVSEYPYVLIHCQQYNHLFAIAPLTNN</sequence>
<evidence type="ECO:0000313" key="2">
    <source>
        <dbReference type="EMBL" id="SFB26521.1"/>
    </source>
</evidence>